<accession>A0A9D5DBR0</accession>
<dbReference type="Pfam" id="PF02458">
    <property type="entry name" value="Transferase"/>
    <property type="match status" value="1"/>
</dbReference>
<evidence type="ECO:0000313" key="8">
    <source>
        <dbReference type="Proteomes" id="UP001085076"/>
    </source>
</evidence>
<name>A0A9D5DBR0_9LILI</name>
<feature type="transmembrane region" description="Helical" evidence="6">
    <location>
        <begin position="312"/>
        <end position="330"/>
    </location>
</feature>
<dbReference type="Proteomes" id="UP001085076">
    <property type="component" value="Miscellaneous, Linkage group lg01"/>
</dbReference>
<dbReference type="SUPFAM" id="SSF103473">
    <property type="entry name" value="MFS general substrate transporter"/>
    <property type="match status" value="1"/>
</dbReference>
<feature type="transmembrane region" description="Helical" evidence="6">
    <location>
        <begin position="351"/>
        <end position="375"/>
    </location>
</feature>
<reference evidence="7" key="1">
    <citation type="submission" date="2021-03" db="EMBL/GenBank/DDBJ databases">
        <authorList>
            <person name="Li Z."/>
            <person name="Yang C."/>
        </authorList>
    </citation>
    <scope>NUCLEOTIDE SEQUENCE</scope>
    <source>
        <strain evidence="7">Dzin_1.0</strain>
        <tissue evidence="7">Leaf</tissue>
    </source>
</reference>
<feature type="transmembrane region" description="Helical" evidence="6">
    <location>
        <begin position="550"/>
        <end position="571"/>
    </location>
</feature>
<dbReference type="Gene3D" id="1.20.1250.20">
    <property type="entry name" value="MFS general substrate transporter like domains"/>
    <property type="match status" value="1"/>
</dbReference>
<dbReference type="OrthoDB" id="8904098at2759"/>
<keyword evidence="3 6" id="KW-0812">Transmembrane</keyword>
<comment type="caution">
    <text evidence="7">The sequence shown here is derived from an EMBL/GenBank/DDBJ whole genome shotgun (WGS) entry which is preliminary data.</text>
</comment>
<dbReference type="GO" id="GO:0022857">
    <property type="term" value="F:transmembrane transporter activity"/>
    <property type="evidence" value="ECO:0007669"/>
    <property type="project" value="InterPro"/>
</dbReference>
<dbReference type="EMBL" id="JAGGNH010000001">
    <property type="protein sequence ID" value="KAJ0988946.1"/>
    <property type="molecule type" value="Genomic_DNA"/>
</dbReference>
<dbReference type="InterPro" id="IPR023213">
    <property type="entry name" value="CAT-like_dom_sf"/>
</dbReference>
<dbReference type="Pfam" id="PF00854">
    <property type="entry name" value="PTR2"/>
    <property type="match status" value="1"/>
</dbReference>
<keyword evidence="4 6" id="KW-1133">Transmembrane helix</keyword>
<feature type="transmembrane region" description="Helical" evidence="6">
    <location>
        <begin position="508"/>
        <end position="529"/>
    </location>
</feature>
<keyword evidence="5 6" id="KW-0472">Membrane</keyword>
<dbReference type="InterPro" id="IPR000109">
    <property type="entry name" value="POT_fam"/>
</dbReference>
<evidence type="ECO:0000313" key="7">
    <source>
        <dbReference type="EMBL" id="KAJ0988946.1"/>
    </source>
</evidence>
<evidence type="ECO:0000256" key="6">
    <source>
        <dbReference type="SAM" id="Phobius"/>
    </source>
</evidence>
<feature type="transmembrane region" description="Helical" evidence="6">
    <location>
        <begin position="381"/>
        <end position="401"/>
    </location>
</feature>
<comment type="similarity">
    <text evidence="2">Belongs to the major facilitator superfamily. Proton-dependent oligopeptide transporter (POT/PTR) (TC 2.A.17) family.</text>
</comment>
<gene>
    <name evidence="7" type="ORF">J5N97_007302</name>
</gene>
<dbReference type="GO" id="GO:0016020">
    <property type="term" value="C:membrane"/>
    <property type="evidence" value="ECO:0007669"/>
    <property type="project" value="UniProtKB-SubCell"/>
</dbReference>
<protein>
    <submittedName>
        <fullName evidence="7">Uncharacterized protein</fullName>
    </submittedName>
</protein>
<evidence type="ECO:0000256" key="2">
    <source>
        <dbReference type="ARBA" id="ARBA00005982"/>
    </source>
</evidence>
<sequence length="694" mass="77023">MHHTATDGLGALNLVNTWSRIARGLPNPLPSTPPCLHRTLLRARSPPSILFDHLEYAPAPLSSSTPVRTTIHTSIFKLSKSHLSYLKTKAHSSTFEAVVAHVWRSACKARGLAAEDETRLHITADARTRIVPPLPTGYVGNAVLRVSTAAKAGELIDKRINFAAEKIHEATGRLTDEYIRSVLDYLEAQEPETRCLAKGPEVVGFEEEFIGVAEIFENMVFVANMSNLVLYFHSDMNYTIPQSSIMLTNFTGTSFLLTLLGGFIADSFLKRFWCIILFGTVELLGLLILTIQAFEPTLRPNPGEKPSNSQEAMLYIGLFVMALGVSGVKANLASHGADQLDRFNGHQITSFFNWFFFCLCTGGMFAVTVLVWIQVNKGWKLSLILCTIFLFLSIFIFALGLKYYRHKVPSGSPFTRIFKVLVLSVMNRKFPLDTEMHRGSSSNKFRFLDKAIVGGHVSIEQVEEARSFLRLLPIFGSTIMMNCCLAQLQTFSVQQGELMNTKLSNAFSIPTASLTVIPLSFMLISVPIFDHLSTSQTIRKITGMNFSVKPLKRIGVGLVLASVSMAVASLVEIKRRGASSNGGHEISVLWLGFQFLLLGVSDMFTLAGMLEFFYSEAPETMKSVCTSLSWCSTSMGFFLSSVLVSIVNKVSKEVGGVEWLSDSLDGSHLELFYALLAVLNFFNFLNYLFWAKWY</sequence>
<evidence type="ECO:0000256" key="5">
    <source>
        <dbReference type="ARBA" id="ARBA00023136"/>
    </source>
</evidence>
<dbReference type="Gene3D" id="3.30.559.10">
    <property type="entry name" value="Chloramphenicol acetyltransferase-like domain"/>
    <property type="match status" value="1"/>
</dbReference>
<evidence type="ECO:0000256" key="3">
    <source>
        <dbReference type="ARBA" id="ARBA00022692"/>
    </source>
</evidence>
<feature type="transmembrane region" description="Helical" evidence="6">
    <location>
        <begin position="591"/>
        <end position="615"/>
    </location>
</feature>
<evidence type="ECO:0000256" key="4">
    <source>
        <dbReference type="ARBA" id="ARBA00022989"/>
    </source>
</evidence>
<organism evidence="7 8">
    <name type="scientific">Dioscorea zingiberensis</name>
    <dbReference type="NCBI Taxonomy" id="325984"/>
    <lineage>
        <taxon>Eukaryota</taxon>
        <taxon>Viridiplantae</taxon>
        <taxon>Streptophyta</taxon>
        <taxon>Embryophyta</taxon>
        <taxon>Tracheophyta</taxon>
        <taxon>Spermatophyta</taxon>
        <taxon>Magnoliopsida</taxon>
        <taxon>Liliopsida</taxon>
        <taxon>Dioscoreales</taxon>
        <taxon>Dioscoreaceae</taxon>
        <taxon>Dioscorea</taxon>
    </lineage>
</organism>
<feature type="transmembrane region" description="Helical" evidence="6">
    <location>
        <begin position="671"/>
        <end position="690"/>
    </location>
</feature>
<dbReference type="PANTHER" id="PTHR11654">
    <property type="entry name" value="OLIGOPEPTIDE TRANSPORTER-RELATED"/>
    <property type="match status" value="1"/>
</dbReference>
<comment type="subcellular location">
    <subcellularLocation>
        <location evidence="1">Membrane</location>
        <topology evidence="1">Multi-pass membrane protein</topology>
    </subcellularLocation>
</comment>
<proteinExistence type="inferred from homology"/>
<feature type="transmembrane region" description="Helical" evidence="6">
    <location>
        <begin position="245"/>
        <end position="265"/>
    </location>
</feature>
<dbReference type="InterPro" id="IPR036259">
    <property type="entry name" value="MFS_trans_sf"/>
</dbReference>
<reference evidence="7" key="2">
    <citation type="journal article" date="2022" name="Hortic Res">
        <title>The genome of Dioscorea zingiberensis sheds light on the biosynthesis, origin and evolution of the medicinally important diosgenin saponins.</title>
        <authorList>
            <person name="Li Y."/>
            <person name="Tan C."/>
            <person name="Li Z."/>
            <person name="Guo J."/>
            <person name="Li S."/>
            <person name="Chen X."/>
            <person name="Wang C."/>
            <person name="Dai X."/>
            <person name="Yang H."/>
            <person name="Song W."/>
            <person name="Hou L."/>
            <person name="Xu J."/>
            <person name="Tong Z."/>
            <person name="Xu A."/>
            <person name="Yuan X."/>
            <person name="Wang W."/>
            <person name="Yang Q."/>
            <person name="Chen L."/>
            <person name="Sun Z."/>
            <person name="Wang K."/>
            <person name="Pan B."/>
            <person name="Chen J."/>
            <person name="Bao Y."/>
            <person name="Liu F."/>
            <person name="Qi X."/>
            <person name="Gang D.R."/>
            <person name="Wen J."/>
            <person name="Li J."/>
        </authorList>
    </citation>
    <scope>NUCLEOTIDE SEQUENCE</scope>
    <source>
        <strain evidence="7">Dzin_1.0</strain>
    </source>
</reference>
<keyword evidence="8" id="KW-1185">Reference proteome</keyword>
<feature type="transmembrane region" description="Helical" evidence="6">
    <location>
        <begin position="272"/>
        <end position="292"/>
    </location>
</feature>
<dbReference type="AlphaFoldDB" id="A0A9D5DBR0"/>
<evidence type="ECO:0000256" key="1">
    <source>
        <dbReference type="ARBA" id="ARBA00004141"/>
    </source>
</evidence>